<evidence type="ECO:0000313" key="10">
    <source>
        <dbReference type="RefSeq" id="XP_008445632.2"/>
    </source>
</evidence>
<dbReference type="InParanoid" id="A0A1S3BE11"/>
<dbReference type="Gene3D" id="3.30.465.10">
    <property type="match status" value="1"/>
</dbReference>
<dbReference type="InterPro" id="IPR006094">
    <property type="entry name" value="Oxid_FAD_bind_N"/>
</dbReference>
<dbReference type="InterPro" id="IPR016169">
    <property type="entry name" value="FAD-bd_PCMH_sub2"/>
</dbReference>
<evidence type="ECO:0000256" key="1">
    <source>
        <dbReference type="ARBA" id="ARBA00001974"/>
    </source>
</evidence>
<dbReference type="InterPro" id="IPR036318">
    <property type="entry name" value="FAD-bd_PCMH-like_sf"/>
</dbReference>
<dbReference type="Gramene" id="MELO3C002842.2.1">
    <property type="protein sequence ID" value="MELO3C002842.2.1"/>
    <property type="gene ID" value="MELO3C002842.2"/>
</dbReference>
<evidence type="ECO:0000259" key="8">
    <source>
        <dbReference type="PROSITE" id="PS51387"/>
    </source>
</evidence>
<dbReference type="InterPro" id="IPR016166">
    <property type="entry name" value="FAD-bd_PCMH"/>
</dbReference>
<feature type="chain" id="PRO_5047275541" evidence="7">
    <location>
        <begin position="24"/>
        <end position="554"/>
    </location>
</feature>
<dbReference type="GO" id="GO:1901696">
    <property type="term" value="P:cannabinoid biosynthetic process"/>
    <property type="evidence" value="ECO:0007669"/>
    <property type="project" value="UniProtKB-ARBA"/>
</dbReference>
<dbReference type="GeneID" id="103488588"/>
<keyword evidence="4 7" id="KW-0732">Signal</keyword>
<gene>
    <name evidence="10" type="primary">LOC103488588</name>
</gene>
<organism evidence="9 10">
    <name type="scientific">Cucumis melo</name>
    <name type="common">Muskmelon</name>
    <dbReference type="NCBI Taxonomy" id="3656"/>
    <lineage>
        <taxon>Eukaryota</taxon>
        <taxon>Viridiplantae</taxon>
        <taxon>Streptophyta</taxon>
        <taxon>Embryophyta</taxon>
        <taxon>Tracheophyta</taxon>
        <taxon>Spermatophyta</taxon>
        <taxon>Magnoliopsida</taxon>
        <taxon>eudicotyledons</taxon>
        <taxon>Gunneridae</taxon>
        <taxon>Pentapetalae</taxon>
        <taxon>rosids</taxon>
        <taxon>fabids</taxon>
        <taxon>Cucurbitales</taxon>
        <taxon>Cucurbitaceae</taxon>
        <taxon>Benincaseae</taxon>
        <taxon>Cucumis</taxon>
    </lineage>
</organism>
<dbReference type="KEGG" id="cmo:103488588"/>
<dbReference type="Gene3D" id="3.30.43.10">
    <property type="entry name" value="Uridine Diphospho-n-acetylenolpyruvylglucosamine Reductase, domain 2"/>
    <property type="match status" value="1"/>
</dbReference>
<dbReference type="eggNOG" id="ENOG502QWJC">
    <property type="taxonomic scope" value="Eukaryota"/>
</dbReference>
<dbReference type="GO" id="GO:0016491">
    <property type="term" value="F:oxidoreductase activity"/>
    <property type="evidence" value="ECO:0007669"/>
    <property type="project" value="InterPro"/>
</dbReference>
<dbReference type="Pfam" id="PF08031">
    <property type="entry name" value="BBE"/>
    <property type="match status" value="1"/>
</dbReference>
<reference evidence="10" key="1">
    <citation type="submission" date="2025-08" db="UniProtKB">
        <authorList>
            <consortium name="RefSeq"/>
        </authorList>
    </citation>
    <scope>IDENTIFICATION</scope>
    <source>
        <tissue evidence="10">Stem</tissue>
    </source>
</reference>
<keyword evidence="6" id="KW-0325">Glycoprotein</keyword>
<keyword evidence="3" id="KW-0285">Flavoprotein</keyword>
<evidence type="ECO:0000256" key="3">
    <source>
        <dbReference type="ARBA" id="ARBA00022630"/>
    </source>
</evidence>
<comment type="cofactor">
    <cofactor evidence="1">
        <name>FAD</name>
        <dbReference type="ChEBI" id="CHEBI:57692"/>
    </cofactor>
</comment>
<keyword evidence="9" id="KW-1185">Reference proteome</keyword>
<feature type="domain" description="FAD-binding PCMH-type" evidence="8">
    <location>
        <begin position="76"/>
        <end position="251"/>
    </location>
</feature>
<sequence>MICLRRTHLFLLFCVSLIWLCSSSDSLQDNFLECFNSTSYSKHSIPVSEVVFTNESASFSSLFRLSIRNLRFLTTTLPKPLFLVTPFHESHVQAAIVCAREKGLQVRVRSGGHDYEGLSYVSSQAPFIVIDLINLRSITIDIEDETASVGTGAALGELYYRIAKKSSIHGFPAGSCPTVGVGGHISGGGFGTLFRKYGLAADNVIDAKIIDFNGRIMDRSSMGEDLFWAIRGGGGASFGVILSWKLKLVSVPSIVTVFNVQRTLEQGATHLFQKWQNISHKLDQDIFLHVTTKVVTDFPSKKTIRLSFTSLFLGPIERLIPIMKTRFSELGLKRSDCIEMSWIQSVLFFADFSIDTPLEVLMERSSPQISDAFFTAKSDYVISPISQKGLEGLWKKLLEEEKSELILTPYGGKMSQISESQTPFPHREGRIFGIQYLATWDNANETEKHLSWIREVYAYMKPYVSKSPRAAYLNYRDLDLGRNYGRNTSYEEAKVWGLKYFSDNFERLVRVKTKVDPSNFFWNEQSIPLLYHYEDDTRITKVHSGLDFEIVQER</sequence>
<proteinExistence type="inferred from homology"/>
<evidence type="ECO:0000256" key="5">
    <source>
        <dbReference type="ARBA" id="ARBA00022827"/>
    </source>
</evidence>
<evidence type="ECO:0000256" key="2">
    <source>
        <dbReference type="ARBA" id="ARBA00005466"/>
    </source>
</evidence>
<name>A0A1S3BE11_CUCME</name>
<dbReference type="Gene3D" id="3.40.462.20">
    <property type="match status" value="1"/>
</dbReference>
<feature type="signal peptide" evidence="7">
    <location>
        <begin position="1"/>
        <end position="23"/>
    </location>
</feature>
<dbReference type="AlphaFoldDB" id="A0A1S3BE11"/>
<dbReference type="GO" id="GO:0071949">
    <property type="term" value="F:FAD binding"/>
    <property type="evidence" value="ECO:0007669"/>
    <property type="project" value="InterPro"/>
</dbReference>
<comment type="similarity">
    <text evidence="2">Belongs to the oxygen-dependent FAD-linked oxidoreductase family.</text>
</comment>
<dbReference type="SUPFAM" id="SSF56176">
    <property type="entry name" value="FAD-binding/transporter-associated domain-like"/>
    <property type="match status" value="1"/>
</dbReference>
<dbReference type="InterPro" id="IPR012951">
    <property type="entry name" value="BBE"/>
</dbReference>
<dbReference type="InterPro" id="IPR016167">
    <property type="entry name" value="FAD-bd_PCMH_sub1"/>
</dbReference>
<dbReference type="Proteomes" id="UP001652600">
    <property type="component" value="Chromosome 12"/>
</dbReference>
<dbReference type="PANTHER" id="PTHR32448">
    <property type="entry name" value="OS08G0158400 PROTEIN"/>
    <property type="match status" value="1"/>
</dbReference>
<evidence type="ECO:0000256" key="7">
    <source>
        <dbReference type="SAM" id="SignalP"/>
    </source>
</evidence>
<evidence type="ECO:0000256" key="6">
    <source>
        <dbReference type="ARBA" id="ARBA00023180"/>
    </source>
</evidence>
<dbReference type="PROSITE" id="PS51387">
    <property type="entry name" value="FAD_PCMH"/>
    <property type="match status" value="1"/>
</dbReference>
<accession>A0A1S3BE11</accession>
<evidence type="ECO:0000256" key="4">
    <source>
        <dbReference type="ARBA" id="ARBA00022729"/>
    </source>
</evidence>
<protein>
    <submittedName>
        <fullName evidence="10">Tetrahydroberberine oxidase-like</fullName>
    </submittedName>
</protein>
<dbReference type="RefSeq" id="XP_008445632.2">
    <property type="nucleotide sequence ID" value="XM_008447410.3"/>
</dbReference>
<evidence type="ECO:0000313" key="9">
    <source>
        <dbReference type="Proteomes" id="UP001652600"/>
    </source>
</evidence>
<dbReference type="Pfam" id="PF01565">
    <property type="entry name" value="FAD_binding_4"/>
    <property type="match status" value="1"/>
</dbReference>
<keyword evidence="5" id="KW-0274">FAD</keyword>